<feature type="transmembrane region" description="Helical" evidence="2">
    <location>
        <begin position="108"/>
        <end position="129"/>
    </location>
</feature>
<keyword evidence="4" id="KW-1185">Reference proteome</keyword>
<evidence type="ECO:0000313" key="4">
    <source>
        <dbReference type="Proteomes" id="UP000559256"/>
    </source>
</evidence>
<comment type="caution">
    <text evidence="3">The sequence shown here is derived from an EMBL/GenBank/DDBJ whole genome shotgun (WGS) entry which is preliminary data.</text>
</comment>
<feature type="compositionally biased region" description="Polar residues" evidence="1">
    <location>
        <begin position="76"/>
        <end position="96"/>
    </location>
</feature>
<feature type="compositionally biased region" description="Basic and acidic residues" evidence="1">
    <location>
        <begin position="225"/>
        <end position="236"/>
    </location>
</feature>
<dbReference type="EMBL" id="JAACJM010000004">
    <property type="protein sequence ID" value="KAF5373170.1"/>
    <property type="molecule type" value="Genomic_DNA"/>
</dbReference>
<evidence type="ECO:0000256" key="1">
    <source>
        <dbReference type="SAM" id="MobiDB-lite"/>
    </source>
</evidence>
<reference evidence="3 4" key="1">
    <citation type="journal article" date="2020" name="ISME J.">
        <title>Uncovering the hidden diversity of litter-decomposition mechanisms in mushroom-forming fungi.</title>
        <authorList>
            <person name="Floudas D."/>
            <person name="Bentzer J."/>
            <person name="Ahren D."/>
            <person name="Johansson T."/>
            <person name="Persson P."/>
            <person name="Tunlid A."/>
        </authorList>
    </citation>
    <scope>NUCLEOTIDE SEQUENCE [LARGE SCALE GENOMIC DNA]</scope>
    <source>
        <strain evidence="3 4">CBS 291.85</strain>
    </source>
</reference>
<keyword evidence="2" id="KW-0812">Transmembrane</keyword>
<proteinExistence type="predicted"/>
<protein>
    <submittedName>
        <fullName evidence="3">Uncharacterized protein</fullName>
    </submittedName>
</protein>
<name>A0A8H5GYJ7_9AGAR</name>
<feature type="region of interest" description="Disordered" evidence="1">
    <location>
        <begin position="1"/>
        <end position="102"/>
    </location>
</feature>
<sequence>MLPHADPSLLPKSWETYPDRSIFRIVQRQDEDEDEPDEDEPDEDESPVTRTRTSHHGSTTGASTGSGSVSTGQSSRLNASGTQTRGAQPTDSNGNQIEEGKHGSNKGAIAAGVILAILAILAAFGLVELRRRRRKRARRVFSVGLNPGRATKRADVESRSETLTPMLSSARTMYRDEPSTREINAVHMHGDQGMRSLETLRTLENPWPEPQPHTALDRNPSGRVVHRESLSSEKTHRSSLSPSEPAAVYSPVGKEQMSWIPEETGGEQPKVLPPLPMELPPAYDQDRRM</sequence>
<feature type="region of interest" description="Disordered" evidence="1">
    <location>
        <begin position="205"/>
        <end position="289"/>
    </location>
</feature>
<feature type="compositionally biased region" description="Acidic residues" evidence="1">
    <location>
        <begin position="30"/>
        <end position="46"/>
    </location>
</feature>
<feature type="compositionally biased region" description="Low complexity" evidence="1">
    <location>
        <begin position="48"/>
        <end position="75"/>
    </location>
</feature>
<evidence type="ECO:0000256" key="2">
    <source>
        <dbReference type="SAM" id="Phobius"/>
    </source>
</evidence>
<keyword evidence="2" id="KW-1133">Transmembrane helix</keyword>
<organism evidence="3 4">
    <name type="scientific">Tetrapyrgos nigripes</name>
    <dbReference type="NCBI Taxonomy" id="182062"/>
    <lineage>
        <taxon>Eukaryota</taxon>
        <taxon>Fungi</taxon>
        <taxon>Dikarya</taxon>
        <taxon>Basidiomycota</taxon>
        <taxon>Agaricomycotina</taxon>
        <taxon>Agaricomycetes</taxon>
        <taxon>Agaricomycetidae</taxon>
        <taxon>Agaricales</taxon>
        <taxon>Marasmiineae</taxon>
        <taxon>Marasmiaceae</taxon>
        <taxon>Tetrapyrgos</taxon>
    </lineage>
</organism>
<dbReference type="Proteomes" id="UP000559256">
    <property type="component" value="Unassembled WGS sequence"/>
</dbReference>
<evidence type="ECO:0000313" key="3">
    <source>
        <dbReference type="EMBL" id="KAF5373170.1"/>
    </source>
</evidence>
<gene>
    <name evidence="3" type="ORF">D9758_001671</name>
</gene>
<keyword evidence="2" id="KW-0472">Membrane</keyword>
<accession>A0A8H5GYJ7</accession>
<dbReference type="AlphaFoldDB" id="A0A8H5GYJ7"/>